<evidence type="ECO:0000259" key="6">
    <source>
        <dbReference type="Pfam" id="PF00251"/>
    </source>
</evidence>
<proteinExistence type="inferred from homology"/>
<organism evidence="8 9">
    <name type="scientific">Forsythia ovata</name>
    <dbReference type="NCBI Taxonomy" id="205694"/>
    <lineage>
        <taxon>Eukaryota</taxon>
        <taxon>Viridiplantae</taxon>
        <taxon>Streptophyta</taxon>
        <taxon>Embryophyta</taxon>
        <taxon>Tracheophyta</taxon>
        <taxon>Spermatophyta</taxon>
        <taxon>Magnoliopsida</taxon>
        <taxon>eudicotyledons</taxon>
        <taxon>Gunneridae</taxon>
        <taxon>Pentapetalae</taxon>
        <taxon>asterids</taxon>
        <taxon>lamiids</taxon>
        <taxon>Lamiales</taxon>
        <taxon>Oleaceae</taxon>
        <taxon>Forsythieae</taxon>
        <taxon>Forsythia</taxon>
    </lineage>
</organism>
<dbReference type="PROSITE" id="PS00609">
    <property type="entry name" value="GLYCOSYL_HYDROL_F32"/>
    <property type="match status" value="1"/>
</dbReference>
<accession>A0ABD1WFP5</accession>
<dbReference type="Pfam" id="PF08244">
    <property type="entry name" value="Glyco_hydro_32C"/>
    <property type="match status" value="1"/>
</dbReference>
<comment type="subunit">
    <text evidence="4">May be present in two forms, a 70 kDa monomer and a heterodimer of the 30 kDa and 38 kDa subunits. The ratio of the levels of the two forms within cells appears to be regulated developmentally.</text>
</comment>
<evidence type="ECO:0000256" key="4">
    <source>
        <dbReference type="ARBA" id="ARBA00062317"/>
    </source>
</evidence>
<keyword evidence="9" id="KW-1185">Reference proteome</keyword>
<evidence type="ECO:0000256" key="5">
    <source>
        <dbReference type="RuleBase" id="RU362110"/>
    </source>
</evidence>
<dbReference type="InterPro" id="IPR018053">
    <property type="entry name" value="Glyco_hydro_32_AS"/>
</dbReference>
<dbReference type="Pfam" id="PF00251">
    <property type="entry name" value="Glyco_hydro_32N"/>
    <property type="match status" value="1"/>
</dbReference>
<comment type="caution">
    <text evidence="8">The sequence shown here is derived from an EMBL/GenBank/DDBJ whole genome shotgun (WGS) entry which is preliminary data.</text>
</comment>
<dbReference type="Gene3D" id="2.115.10.20">
    <property type="entry name" value="Glycosyl hydrolase domain, family 43"/>
    <property type="match status" value="1"/>
</dbReference>
<dbReference type="Gene3D" id="2.60.120.560">
    <property type="entry name" value="Exo-inulinase, domain 1"/>
    <property type="match status" value="1"/>
</dbReference>
<evidence type="ECO:0000256" key="1">
    <source>
        <dbReference type="ARBA" id="ARBA00009902"/>
    </source>
</evidence>
<keyword evidence="2 5" id="KW-0378">Hydrolase</keyword>
<dbReference type="SMART" id="SM00640">
    <property type="entry name" value="Glyco_32"/>
    <property type="match status" value="1"/>
</dbReference>
<sequence>MAKLFWTISSLYGLLFLLTIVDQLFSLDPFIPLWATLFSQFKLNMHNTKDAKASQPYRTSYHFQPPKNWMNDPNGPMFYKGVYHLFYQYNPFAAVTGNISWAHSVSYNLIDWMHLDNAINPTEPYDINGCWSGSATILPGVKKPVILYTGDNFEHHQVQNLAVPKNMSDPLLREWVKSGSNPVMTPGNGIDPKMYRDPTTSWQGSDKIWRVIIGSQINGHGTAILYKSKDFVEWTRSKDPLHSSNKTGMWECPDFYPVSSRGKKGVESSFKGGDTKQVLKASFGDHDYYVIGNYDSKMDHYSADVDFMDSIVQLRYDYGMFYASKSFYDCDKKRRILWGWVTEADSKSDDINKGWSGIQSIPRTILLDKTGKQLVQWPIKELKKLRARQVSLHNIEIKGGTVFEIAGITASQADVEVSFELPNLEDRIELMDTKSVDPQQLCSEKNSTVRGVLGPFGLLVLASKNLTEQTAIFFRIFKGYDKFVVLMCSDQSRSSLKRDVDKKIFGAFVDANLSHKISLRTLIDHSVVESFGGKGKACITARVYPELAIDNKSHLYAFNYGTRSVRVSRLRAWSMKKARIVEFHEGRKLE</sequence>
<dbReference type="InterPro" id="IPR013189">
    <property type="entry name" value="Glyco_hydro_32_C"/>
</dbReference>
<gene>
    <name evidence="8" type="ORF">Fot_10044</name>
</gene>
<dbReference type="SUPFAM" id="SSF49899">
    <property type="entry name" value="Concanavalin A-like lectins/glucanases"/>
    <property type="match status" value="1"/>
</dbReference>
<dbReference type="InterPro" id="IPR023296">
    <property type="entry name" value="Glyco_hydro_beta-prop_sf"/>
</dbReference>
<dbReference type="InterPro" id="IPR013148">
    <property type="entry name" value="Glyco_hydro_32_N"/>
</dbReference>
<evidence type="ECO:0000256" key="3">
    <source>
        <dbReference type="ARBA" id="ARBA00023295"/>
    </source>
</evidence>
<dbReference type="InterPro" id="IPR013320">
    <property type="entry name" value="ConA-like_dom_sf"/>
</dbReference>
<dbReference type="FunFam" id="2.60.120.560:FF:000002">
    <property type="entry name" value="Beta-fructofuranosidase, insoluble isoenzyme CWINV1"/>
    <property type="match status" value="1"/>
</dbReference>
<dbReference type="EMBL" id="JBFOLJ010000003">
    <property type="protein sequence ID" value="KAL2548514.1"/>
    <property type="molecule type" value="Genomic_DNA"/>
</dbReference>
<evidence type="ECO:0000259" key="7">
    <source>
        <dbReference type="Pfam" id="PF08244"/>
    </source>
</evidence>
<dbReference type="FunFam" id="2.115.10.20:FF:000001">
    <property type="entry name" value="Beta-fructofuranosidase, insoluble isoenzyme CWINV1"/>
    <property type="match status" value="1"/>
</dbReference>
<dbReference type="CDD" id="cd18624">
    <property type="entry name" value="GH32_Fruct1-like"/>
    <property type="match status" value="1"/>
</dbReference>
<dbReference type="InterPro" id="IPR050551">
    <property type="entry name" value="Fructan_Metab_Enzymes"/>
</dbReference>
<dbReference type="InterPro" id="IPR001362">
    <property type="entry name" value="Glyco_hydro_32"/>
</dbReference>
<dbReference type="AlphaFoldDB" id="A0ABD1WFP5"/>
<keyword evidence="3 5" id="KW-0326">Glycosidase</keyword>
<feature type="domain" description="Glycosyl hydrolase family 32 N-terminal" evidence="6">
    <location>
        <begin position="62"/>
        <end position="378"/>
    </location>
</feature>
<reference evidence="9" key="1">
    <citation type="submission" date="2024-07" db="EMBL/GenBank/DDBJ databases">
        <title>Two chromosome-level genome assemblies of Korean endemic species Abeliophyllum distichum and Forsythia ovata (Oleaceae).</title>
        <authorList>
            <person name="Jang H."/>
        </authorList>
    </citation>
    <scope>NUCLEOTIDE SEQUENCE [LARGE SCALE GENOMIC DNA]</scope>
</reference>
<dbReference type="PANTHER" id="PTHR31953">
    <property type="entry name" value="BETA-FRUCTOFURANOSIDASE, INSOLUBLE ISOENZYME CWINV1-RELATED"/>
    <property type="match status" value="1"/>
</dbReference>
<dbReference type="GO" id="GO:0016798">
    <property type="term" value="F:hydrolase activity, acting on glycosyl bonds"/>
    <property type="evidence" value="ECO:0007669"/>
    <property type="project" value="UniProtKB-KW"/>
</dbReference>
<dbReference type="Proteomes" id="UP001604277">
    <property type="component" value="Unassembled WGS sequence"/>
</dbReference>
<evidence type="ECO:0000313" key="8">
    <source>
        <dbReference type="EMBL" id="KAL2548514.1"/>
    </source>
</evidence>
<protein>
    <submittedName>
        <fullName evidence="8">Beta-fructofuranosidase</fullName>
    </submittedName>
</protein>
<dbReference type="SUPFAM" id="SSF75005">
    <property type="entry name" value="Arabinanase/levansucrase/invertase"/>
    <property type="match status" value="1"/>
</dbReference>
<evidence type="ECO:0000256" key="2">
    <source>
        <dbReference type="ARBA" id="ARBA00022801"/>
    </source>
</evidence>
<feature type="domain" description="Glycosyl hydrolase family 32 C-terminal" evidence="7">
    <location>
        <begin position="381"/>
        <end position="574"/>
    </location>
</feature>
<name>A0ABD1WFP5_9LAMI</name>
<comment type="similarity">
    <text evidence="1 5">Belongs to the glycosyl hydrolase 32 family.</text>
</comment>
<evidence type="ECO:0000313" key="9">
    <source>
        <dbReference type="Proteomes" id="UP001604277"/>
    </source>
</evidence>